<accession>A0A366DVI6</accession>
<dbReference type="Proteomes" id="UP000252586">
    <property type="component" value="Unassembled WGS sequence"/>
</dbReference>
<sequence>MAITTTDWFMISDLTPESAYRERGPGERVWRLSWLPGRLLTCEEALAGMELDEKLSDPGLVHDRVAMAEAAVRADRLGILVEQAIVWLYKRMLERDGRGVASPQPRTALGCEHHSRRLICDEPHVYG</sequence>
<dbReference type="EMBL" id="QNRE01000002">
    <property type="protein sequence ID" value="RBO94110.1"/>
    <property type="molecule type" value="Genomic_DNA"/>
</dbReference>
<dbReference type="AlphaFoldDB" id="A0A366DVI6"/>
<keyword evidence="2" id="KW-1185">Reference proteome</keyword>
<gene>
    <name evidence="1" type="ORF">DFR74_102532</name>
</gene>
<evidence type="ECO:0000313" key="1">
    <source>
        <dbReference type="EMBL" id="RBO94110.1"/>
    </source>
</evidence>
<protein>
    <submittedName>
        <fullName evidence="1">Uncharacterized protein</fullName>
    </submittedName>
</protein>
<organism evidence="1 2">
    <name type="scientific">Nocardia puris</name>
    <dbReference type="NCBI Taxonomy" id="208602"/>
    <lineage>
        <taxon>Bacteria</taxon>
        <taxon>Bacillati</taxon>
        <taxon>Actinomycetota</taxon>
        <taxon>Actinomycetes</taxon>
        <taxon>Mycobacteriales</taxon>
        <taxon>Nocardiaceae</taxon>
        <taxon>Nocardia</taxon>
    </lineage>
</organism>
<proteinExistence type="predicted"/>
<comment type="caution">
    <text evidence="1">The sequence shown here is derived from an EMBL/GenBank/DDBJ whole genome shotgun (WGS) entry which is preliminary data.</text>
</comment>
<reference evidence="1 2" key="1">
    <citation type="submission" date="2018-06" db="EMBL/GenBank/DDBJ databases">
        <title>Genomic Encyclopedia of Type Strains, Phase IV (KMG-IV): sequencing the most valuable type-strain genomes for metagenomic binning, comparative biology and taxonomic classification.</title>
        <authorList>
            <person name="Goeker M."/>
        </authorList>
    </citation>
    <scope>NUCLEOTIDE SEQUENCE [LARGE SCALE GENOMIC DNA]</scope>
    <source>
        <strain evidence="1 2">DSM 44599</strain>
    </source>
</reference>
<evidence type="ECO:0000313" key="2">
    <source>
        <dbReference type="Proteomes" id="UP000252586"/>
    </source>
</evidence>
<dbReference type="RefSeq" id="WP_067501376.1">
    <property type="nucleotide sequence ID" value="NZ_CP107943.1"/>
</dbReference>
<name>A0A366DVI6_9NOCA</name>